<reference evidence="7" key="1">
    <citation type="submission" date="2020-03" db="EMBL/GenBank/DDBJ databases">
        <title>Solimonas marina sp. nov., isolated from deep seawater of the Pacific Ocean.</title>
        <authorList>
            <person name="Liu X."/>
            <person name="Lai Q."/>
            <person name="Sun F."/>
            <person name="Gai Y."/>
            <person name="Li G."/>
            <person name="Shao Z."/>
        </authorList>
    </citation>
    <scope>NUCLEOTIDE SEQUENCE</scope>
    <source>
        <strain evidence="7">C16B3</strain>
    </source>
</reference>
<dbReference type="EMBL" id="JAAVXB010000001">
    <property type="protein sequence ID" value="NKF20919.1"/>
    <property type="molecule type" value="Genomic_DNA"/>
</dbReference>
<dbReference type="AlphaFoldDB" id="A0A970B772"/>
<keyword evidence="2" id="KW-1003">Cell membrane</keyword>
<protein>
    <recommendedName>
        <fullName evidence="6">SbsA Ig-like domain-containing protein</fullName>
    </recommendedName>
</protein>
<dbReference type="Proteomes" id="UP000653472">
    <property type="component" value="Unassembled WGS sequence"/>
</dbReference>
<comment type="caution">
    <text evidence="7">The sequence shown here is derived from an EMBL/GenBank/DDBJ whole genome shotgun (WGS) entry which is preliminary data.</text>
</comment>
<feature type="chain" id="PRO_5037547140" description="SbsA Ig-like domain-containing protein" evidence="5">
    <location>
        <begin position="22"/>
        <end position="926"/>
    </location>
</feature>
<dbReference type="CDD" id="cd09971">
    <property type="entry name" value="SdiA-regulated"/>
    <property type="match status" value="1"/>
</dbReference>
<evidence type="ECO:0000256" key="4">
    <source>
        <dbReference type="ARBA" id="ARBA00023136"/>
    </source>
</evidence>
<evidence type="ECO:0000256" key="2">
    <source>
        <dbReference type="ARBA" id="ARBA00022475"/>
    </source>
</evidence>
<evidence type="ECO:0000313" key="8">
    <source>
        <dbReference type="Proteomes" id="UP000653472"/>
    </source>
</evidence>
<comment type="subcellular location">
    <subcellularLocation>
        <location evidence="1">Cell membrane</location>
    </subcellularLocation>
</comment>
<name>A0A970B772_9GAMM</name>
<keyword evidence="3 5" id="KW-0732">Signal</keyword>
<evidence type="ECO:0000259" key="6">
    <source>
        <dbReference type="Pfam" id="PF13205"/>
    </source>
</evidence>
<evidence type="ECO:0000256" key="1">
    <source>
        <dbReference type="ARBA" id="ARBA00004236"/>
    </source>
</evidence>
<dbReference type="RefSeq" id="WP_168146176.1">
    <property type="nucleotide sequence ID" value="NZ_JAAVXB010000001.1"/>
</dbReference>
<dbReference type="InterPro" id="IPR014755">
    <property type="entry name" value="Cu-Rt/internalin_Ig-like"/>
</dbReference>
<evidence type="ECO:0000313" key="7">
    <source>
        <dbReference type="EMBL" id="NKF20919.1"/>
    </source>
</evidence>
<dbReference type="InterPro" id="IPR032812">
    <property type="entry name" value="SbsA_Ig"/>
</dbReference>
<feature type="domain" description="SbsA Ig-like" evidence="6">
    <location>
        <begin position="325"/>
        <end position="420"/>
    </location>
</feature>
<proteinExistence type="predicted"/>
<keyword evidence="4" id="KW-0472">Membrane</keyword>
<feature type="signal peptide" evidence="5">
    <location>
        <begin position="1"/>
        <end position="21"/>
    </location>
</feature>
<keyword evidence="8" id="KW-1185">Reference proteome</keyword>
<evidence type="ECO:0000256" key="3">
    <source>
        <dbReference type="ARBA" id="ARBA00022729"/>
    </source>
</evidence>
<sequence>MNDLRPLWPALLLSSAALLLAACDDNHHDGSENGIEPIPATATLSFSAPGATFDLNNYTRVGQYALPVGTDSSNLLAAEASAVTYDKDTDSLYVVGDGATSVVQVSKLDGSLIDSMPLAAGDSPQGTAFYDTEGITYVGGGQFVLVEERYRQANLFTYAAGTTLYTSGVQTVKLGTTIGNIGLEGASYDPSTSGYVFVKEKDPEGVFQTTIDFGAGSASNGSATTENSDNLFDPSLLAVADLADVFAVSNVVDSSDAEYNDLLLLSQESGQLLQADRSGNVKARLDIDLNAQNEGVTMDGDHTLYLVNELGGGDGHPQLWIYKAAATSDAVGVGSNLYLTFTQDVSAGSGYIVLDDGQGDTRAISVTDTDQVTVDGDTVTINPEDDLVSGHTYTMTVPDGAFTTADGSDITDIGDMGFTTVGDILPPLLLTSSPVDDSVAVTSSTITLTFNETVQAGAGSIVITGSDGDSRTIDISDSSQVTIAGDTVTITPSEDLHTSTDYNVQIASGVITDSAGNAYAGLTTDTALNFTMAAASGPTTLAAGDLLFVGANADSPDAIAFILLKDINAGTQIGFTDKDYDGTATWPTNEAAYMWTADQDYTAGTIVTIQPDEDPIVVDKGTVSGSGGGIGASGETYYAFQGTITDADTGDITVDHFLATINVGGSDAGTIPQDVIDAGADLTFADDDVKYTASTDASDITTLAANIKDTSNWSTSNDTPFEITDGSMFPEDTTTPTTLSAGDVLFVGANSDSPDALAFILLKDINAGTQIGFTDKDYDGTATWPTNEAAYMWTADQAYSAGTIVTIQPGTPVADKGTVEGEGGGLSNDGETVYAFQGTITDANNGQITVDRFLSTINVGGAAAGTIPQEVIDANADLTFSEDNALYAGSTDASNVSTLAADIENTANWATSDDTPYTLTDGSLFP</sequence>
<dbReference type="GO" id="GO:0005886">
    <property type="term" value="C:plasma membrane"/>
    <property type="evidence" value="ECO:0007669"/>
    <property type="project" value="UniProtKB-SubCell"/>
</dbReference>
<accession>A0A970B772</accession>
<dbReference type="Pfam" id="PF13205">
    <property type="entry name" value="Big_5"/>
    <property type="match status" value="2"/>
</dbReference>
<gene>
    <name evidence="7" type="ORF">G7Y82_01230</name>
</gene>
<dbReference type="PROSITE" id="PS51257">
    <property type="entry name" value="PROKAR_LIPOPROTEIN"/>
    <property type="match status" value="1"/>
</dbReference>
<evidence type="ECO:0000256" key="5">
    <source>
        <dbReference type="SAM" id="SignalP"/>
    </source>
</evidence>
<dbReference type="InterPro" id="IPR009722">
    <property type="entry name" value="YjiK/CarP"/>
</dbReference>
<organism evidence="7 8">
    <name type="scientific">Solimonas marina</name>
    <dbReference type="NCBI Taxonomy" id="2714601"/>
    <lineage>
        <taxon>Bacteria</taxon>
        <taxon>Pseudomonadati</taxon>
        <taxon>Pseudomonadota</taxon>
        <taxon>Gammaproteobacteria</taxon>
        <taxon>Nevskiales</taxon>
        <taxon>Nevskiaceae</taxon>
        <taxon>Solimonas</taxon>
    </lineage>
</organism>
<feature type="domain" description="SbsA Ig-like" evidence="6">
    <location>
        <begin position="426"/>
        <end position="531"/>
    </location>
</feature>
<dbReference type="Gene3D" id="2.60.40.1220">
    <property type="match status" value="1"/>
</dbReference>
<dbReference type="Pfam" id="PF06977">
    <property type="entry name" value="SdiA-regulated"/>
    <property type="match status" value="1"/>
</dbReference>